<dbReference type="InterPro" id="IPR036396">
    <property type="entry name" value="Cyt_P450_sf"/>
</dbReference>
<name>A0ABV7EUP5_9BURK</name>
<dbReference type="Gene3D" id="3.30.43.20">
    <property type="match status" value="1"/>
</dbReference>
<gene>
    <name evidence="1" type="ORF">ACFOFO_00380</name>
</gene>
<comment type="caution">
    <text evidence="1">The sequence shown here is derived from an EMBL/GenBank/DDBJ whole genome shotgun (WGS) entry which is preliminary data.</text>
</comment>
<keyword evidence="2" id="KW-1185">Reference proteome</keyword>
<proteinExistence type="predicted"/>
<reference evidence="2" key="1">
    <citation type="journal article" date="2019" name="Int. J. Syst. Evol. Microbiol.">
        <title>The Global Catalogue of Microorganisms (GCM) 10K type strain sequencing project: providing services to taxonomists for standard genome sequencing and annotation.</title>
        <authorList>
            <consortium name="The Broad Institute Genomics Platform"/>
            <consortium name="The Broad Institute Genome Sequencing Center for Infectious Disease"/>
            <person name="Wu L."/>
            <person name="Ma J."/>
        </authorList>
    </citation>
    <scope>NUCLEOTIDE SEQUENCE [LARGE SCALE GENOMIC DNA]</scope>
    <source>
        <strain evidence="2">KCTC 42986</strain>
    </source>
</reference>
<evidence type="ECO:0000313" key="2">
    <source>
        <dbReference type="Proteomes" id="UP001595530"/>
    </source>
</evidence>
<organism evidence="1 2">
    <name type="scientific">Undibacterium arcticum</name>
    <dbReference type="NCBI Taxonomy" id="1762892"/>
    <lineage>
        <taxon>Bacteria</taxon>
        <taxon>Pseudomonadati</taxon>
        <taxon>Pseudomonadota</taxon>
        <taxon>Betaproteobacteria</taxon>
        <taxon>Burkholderiales</taxon>
        <taxon>Oxalobacteraceae</taxon>
        <taxon>Undibacterium</taxon>
    </lineage>
</organism>
<evidence type="ECO:0008006" key="3">
    <source>
        <dbReference type="Google" id="ProtNLM"/>
    </source>
</evidence>
<dbReference type="EMBL" id="JBHRTP010000002">
    <property type="protein sequence ID" value="MFC3106429.1"/>
    <property type="molecule type" value="Genomic_DNA"/>
</dbReference>
<dbReference type="SUPFAM" id="SSF48264">
    <property type="entry name" value="Cytochrome P450"/>
    <property type="match status" value="1"/>
</dbReference>
<evidence type="ECO:0000313" key="1">
    <source>
        <dbReference type="EMBL" id="MFC3106429.1"/>
    </source>
</evidence>
<sequence length="61" mass="6807">MDTTFINSAFLIDPYPTYHALRAAGPLHWSKEFCGGAWLLTNYTDVANVLRDPSFSAQRAS</sequence>
<dbReference type="Proteomes" id="UP001595530">
    <property type="component" value="Unassembled WGS sequence"/>
</dbReference>
<accession>A0ABV7EUP5</accession>
<dbReference type="RefSeq" id="WP_390324927.1">
    <property type="nucleotide sequence ID" value="NZ_JBHRTP010000002.1"/>
</dbReference>
<protein>
    <recommendedName>
        <fullName evidence="3">Cytochrome P450</fullName>
    </recommendedName>
</protein>